<keyword evidence="3" id="KW-1185">Reference proteome</keyword>
<dbReference type="AlphaFoldDB" id="A0AAW6TU53"/>
<dbReference type="EMBL" id="JASCXX010000003">
    <property type="protein sequence ID" value="MDI6448180.1"/>
    <property type="molecule type" value="Genomic_DNA"/>
</dbReference>
<dbReference type="EC" id="2.4.-.-" evidence="2"/>
<dbReference type="GO" id="GO:0016757">
    <property type="term" value="F:glycosyltransferase activity"/>
    <property type="evidence" value="ECO:0007669"/>
    <property type="project" value="UniProtKB-KW"/>
</dbReference>
<evidence type="ECO:0000313" key="3">
    <source>
        <dbReference type="Proteomes" id="UP001431776"/>
    </source>
</evidence>
<dbReference type="Gene3D" id="3.40.50.2000">
    <property type="entry name" value="Glycogen Phosphorylase B"/>
    <property type="match status" value="2"/>
</dbReference>
<dbReference type="SUPFAM" id="SSF53756">
    <property type="entry name" value="UDP-Glycosyltransferase/glycogen phosphorylase"/>
    <property type="match status" value="1"/>
</dbReference>
<comment type="caution">
    <text evidence="2">The sequence shown here is derived from an EMBL/GenBank/DDBJ whole genome shotgun (WGS) entry which is preliminary data.</text>
</comment>
<dbReference type="Pfam" id="PF13439">
    <property type="entry name" value="Glyco_transf_4"/>
    <property type="match status" value="1"/>
</dbReference>
<evidence type="ECO:0000259" key="1">
    <source>
        <dbReference type="Pfam" id="PF13439"/>
    </source>
</evidence>
<evidence type="ECO:0000313" key="2">
    <source>
        <dbReference type="EMBL" id="MDI6448180.1"/>
    </source>
</evidence>
<dbReference type="RefSeq" id="WP_349243589.1">
    <property type="nucleotide sequence ID" value="NZ_JASCXX010000003.1"/>
</dbReference>
<dbReference type="InterPro" id="IPR028098">
    <property type="entry name" value="Glyco_trans_4-like_N"/>
</dbReference>
<accession>A0AAW6TU53</accession>
<reference evidence="2" key="1">
    <citation type="submission" date="2023-05" db="EMBL/GenBank/DDBJ databases">
        <title>Anaerotaeda fermentans gen. nov., sp. nov., a novel anaerobic planctomycete of the new family within the order Sedimentisphaerales isolated from Taman Peninsula, Russia.</title>
        <authorList>
            <person name="Khomyakova M.A."/>
            <person name="Merkel A.Y."/>
            <person name="Slobodkin A.I."/>
        </authorList>
    </citation>
    <scope>NUCLEOTIDE SEQUENCE</scope>
    <source>
        <strain evidence="2">M17dextr</strain>
    </source>
</reference>
<protein>
    <submittedName>
        <fullName evidence="2">Glycosyltransferase</fullName>
        <ecNumber evidence="2">2.4.-.-</ecNumber>
    </submittedName>
</protein>
<feature type="domain" description="Glycosyltransferase subfamily 4-like N-terminal" evidence="1">
    <location>
        <begin position="19"/>
        <end position="167"/>
    </location>
</feature>
<gene>
    <name evidence="2" type="ORF">QJ522_03900</name>
</gene>
<sequence>MRIVYLSASSIPSRSANSIHVMRMCEALGKNGHETTLVGKQYDSRLTEDVYGYYGVERAFELALIPCRRIKGVGVFVLPKLYLRLRQYDPKEVLIYARDVYGASVAIRMGFQVIYEAHGLPYNRLIRGLEASLFRHARLLRLVVISEALKALYVSRFDIADKIVVCHDAASVPSWSSNGDLPWPASRDTLQIGYTGHLHPGRGIDIIIECGKRLPQYDFHVIGGDDKDILHWRQQASANLYFHGFVEPGLISSVCRHCDVLMMPYQTNLALPYTQANTSGWMSPMKLFEYMASRRAIIASDLPVLREVLDERMAILVPPEDTDRWAEAIKRCEDGQFRDNLAQNAYEAFLKDYTWEKRAQKALEGIGV</sequence>
<keyword evidence="2" id="KW-0328">Glycosyltransferase</keyword>
<organism evidence="2 3">
    <name type="scientific">Anaerobaca lacustris</name>
    <dbReference type="NCBI Taxonomy" id="3044600"/>
    <lineage>
        <taxon>Bacteria</taxon>
        <taxon>Pseudomonadati</taxon>
        <taxon>Planctomycetota</taxon>
        <taxon>Phycisphaerae</taxon>
        <taxon>Sedimentisphaerales</taxon>
        <taxon>Anaerobacaceae</taxon>
        <taxon>Anaerobaca</taxon>
    </lineage>
</organism>
<keyword evidence="2" id="KW-0808">Transferase</keyword>
<dbReference type="PANTHER" id="PTHR12526">
    <property type="entry name" value="GLYCOSYLTRANSFERASE"/>
    <property type="match status" value="1"/>
</dbReference>
<dbReference type="Proteomes" id="UP001431776">
    <property type="component" value="Unassembled WGS sequence"/>
</dbReference>
<dbReference type="Pfam" id="PF13692">
    <property type="entry name" value="Glyco_trans_1_4"/>
    <property type="match status" value="1"/>
</dbReference>
<proteinExistence type="predicted"/>
<name>A0AAW6TU53_9BACT</name>